<keyword evidence="1" id="KW-0805">Transcription regulation</keyword>
<dbReference type="GO" id="GO:0003677">
    <property type="term" value="F:DNA binding"/>
    <property type="evidence" value="ECO:0007669"/>
    <property type="project" value="UniProtKB-KW"/>
</dbReference>
<dbReference type="SMART" id="SM00421">
    <property type="entry name" value="HTH_LUXR"/>
    <property type="match status" value="1"/>
</dbReference>
<accession>A0A9X0I5K8</accession>
<evidence type="ECO:0000259" key="4">
    <source>
        <dbReference type="PROSITE" id="PS50043"/>
    </source>
</evidence>
<comment type="caution">
    <text evidence="5">The sequence shown here is derived from an EMBL/GenBank/DDBJ whole genome shotgun (WGS) entry which is preliminary data.</text>
</comment>
<dbReference type="InterPro" id="IPR036388">
    <property type="entry name" value="WH-like_DNA-bd_sf"/>
</dbReference>
<gene>
    <name evidence="5" type="ORF">ADL17_21970</name>
</gene>
<proteinExistence type="predicted"/>
<dbReference type="Gene3D" id="1.10.10.10">
    <property type="entry name" value="Winged helix-like DNA-binding domain superfamily/Winged helix DNA-binding domain"/>
    <property type="match status" value="1"/>
</dbReference>
<dbReference type="CDD" id="cd06170">
    <property type="entry name" value="LuxR_C_like"/>
    <property type="match status" value="1"/>
</dbReference>
<sequence length="69" mass="7572">MTAREREVLAALAEGASNAGIAAQLVVSERTVDAHLRAIFMKLALTADGTTNRRVQAARIWLEHTRQRS</sequence>
<dbReference type="PRINTS" id="PR00038">
    <property type="entry name" value="HTHLUXR"/>
</dbReference>
<evidence type="ECO:0000256" key="2">
    <source>
        <dbReference type="ARBA" id="ARBA00023125"/>
    </source>
</evidence>
<dbReference type="PROSITE" id="PS00622">
    <property type="entry name" value="HTH_LUXR_1"/>
    <property type="match status" value="1"/>
</dbReference>
<reference evidence="5 6" key="1">
    <citation type="submission" date="2015-10" db="EMBL/GenBank/DDBJ databases">
        <authorList>
            <person name="Ju K.-S."/>
            <person name="Doroghazi J.R."/>
            <person name="Metcalf W.W."/>
        </authorList>
    </citation>
    <scope>NUCLEOTIDE SEQUENCE [LARGE SCALE GENOMIC DNA]</scope>
    <source>
        <strain evidence="5 6">NRRL B-24793</strain>
    </source>
</reference>
<dbReference type="EMBL" id="LMWI01000002">
    <property type="protein sequence ID" value="KUJ47212.1"/>
    <property type="molecule type" value="Genomic_DNA"/>
</dbReference>
<keyword evidence="6" id="KW-1185">Reference proteome</keyword>
<keyword evidence="2" id="KW-0238">DNA-binding</keyword>
<dbReference type="Proteomes" id="UP000053246">
    <property type="component" value="Unassembled WGS sequence"/>
</dbReference>
<evidence type="ECO:0000256" key="1">
    <source>
        <dbReference type="ARBA" id="ARBA00023015"/>
    </source>
</evidence>
<dbReference type="InterPro" id="IPR000792">
    <property type="entry name" value="Tscrpt_reg_LuxR_C"/>
</dbReference>
<dbReference type="InterPro" id="IPR016032">
    <property type="entry name" value="Sig_transdc_resp-reg_C-effctor"/>
</dbReference>
<evidence type="ECO:0000313" key="5">
    <source>
        <dbReference type="EMBL" id="KUJ47212.1"/>
    </source>
</evidence>
<dbReference type="PROSITE" id="PS50043">
    <property type="entry name" value="HTH_LUXR_2"/>
    <property type="match status" value="1"/>
</dbReference>
<evidence type="ECO:0000256" key="3">
    <source>
        <dbReference type="ARBA" id="ARBA00023163"/>
    </source>
</evidence>
<dbReference type="AlphaFoldDB" id="A0A9X0I5K8"/>
<organism evidence="5 6">
    <name type="scientific">Micromonospora maris</name>
    <dbReference type="NCBI Taxonomy" id="1003110"/>
    <lineage>
        <taxon>Bacteria</taxon>
        <taxon>Bacillati</taxon>
        <taxon>Actinomycetota</taxon>
        <taxon>Actinomycetes</taxon>
        <taxon>Micromonosporales</taxon>
        <taxon>Micromonosporaceae</taxon>
        <taxon>Micromonospora</taxon>
    </lineage>
</organism>
<keyword evidence="3" id="KW-0804">Transcription</keyword>
<name>A0A9X0I5K8_9ACTN</name>
<dbReference type="GO" id="GO:0006355">
    <property type="term" value="P:regulation of DNA-templated transcription"/>
    <property type="evidence" value="ECO:0007669"/>
    <property type="project" value="InterPro"/>
</dbReference>
<protein>
    <recommendedName>
        <fullName evidence="4">HTH luxR-type domain-containing protein</fullName>
    </recommendedName>
</protein>
<dbReference type="SUPFAM" id="SSF46894">
    <property type="entry name" value="C-terminal effector domain of the bipartite response regulators"/>
    <property type="match status" value="1"/>
</dbReference>
<dbReference type="PANTHER" id="PTHR44688:SF16">
    <property type="entry name" value="DNA-BINDING TRANSCRIPTIONAL ACTIVATOR DEVR_DOSR"/>
    <property type="match status" value="1"/>
</dbReference>
<feature type="domain" description="HTH luxR-type" evidence="4">
    <location>
        <begin position="1"/>
        <end position="65"/>
    </location>
</feature>
<dbReference type="PANTHER" id="PTHR44688">
    <property type="entry name" value="DNA-BINDING TRANSCRIPTIONAL ACTIVATOR DEVR_DOSR"/>
    <property type="match status" value="1"/>
</dbReference>
<dbReference type="Pfam" id="PF00196">
    <property type="entry name" value="GerE"/>
    <property type="match status" value="1"/>
</dbReference>
<evidence type="ECO:0000313" key="6">
    <source>
        <dbReference type="Proteomes" id="UP000053246"/>
    </source>
</evidence>